<evidence type="ECO:0000256" key="7">
    <source>
        <dbReference type="ARBA" id="ARBA00023270"/>
    </source>
</evidence>
<organism evidence="9 10">
    <name type="scientific">Candidatus Vallotiella hemipterorum</name>
    <dbReference type="NCBI Taxonomy" id="1177213"/>
    <lineage>
        <taxon>Bacteria</taxon>
        <taxon>Pseudomonadati</taxon>
        <taxon>Pseudomonadota</taxon>
        <taxon>Betaproteobacteria</taxon>
        <taxon>Burkholderiales</taxon>
        <taxon>Burkholderiaceae</taxon>
        <taxon>Candidatus Vallotiella</taxon>
    </lineage>
</organism>
<evidence type="ECO:0000313" key="10">
    <source>
        <dbReference type="Proteomes" id="UP000693996"/>
    </source>
</evidence>
<dbReference type="EMBL" id="OU343031">
    <property type="protein sequence ID" value="CAG7599871.1"/>
    <property type="molecule type" value="Genomic_DNA"/>
</dbReference>
<dbReference type="InterPro" id="IPR031337">
    <property type="entry name" value="KDPG/KHG_AS_1"/>
</dbReference>
<evidence type="ECO:0000256" key="8">
    <source>
        <dbReference type="ARBA" id="ARBA00023277"/>
    </source>
</evidence>
<evidence type="ECO:0000256" key="4">
    <source>
        <dbReference type="ARBA" id="ARBA00011233"/>
    </source>
</evidence>
<proteinExistence type="inferred from homology"/>
<dbReference type="PROSITE" id="PS00159">
    <property type="entry name" value="ALDOLASE_KDPG_KHG_1"/>
    <property type="match status" value="1"/>
</dbReference>
<protein>
    <recommendedName>
        <fullName evidence="5">2-dehydro-3-deoxy-phosphogluconate aldolase</fullName>
        <ecNumber evidence="5">4.1.2.14</ecNumber>
    </recommendedName>
</protein>
<gene>
    <name evidence="9" type="primary">eda</name>
    <name evidence="9" type="ORF">MYVALT_F_00560</name>
</gene>
<keyword evidence="6 9" id="KW-0456">Lyase</keyword>
<dbReference type="Pfam" id="PF01081">
    <property type="entry name" value="Aldolase"/>
    <property type="match status" value="1"/>
</dbReference>
<keyword evidence="10" id="KW-1185">Reference proteome</keyword>
<dbReference type="NCBIfam" id="TIGR01182">
    <property type="entry name" value="eda"/>
    <property type="match status" value="1"/>
</dbReference>
<reference evidence="9" key="1">
    <citation type="submission" date="2021-06" db="EMBL/GenBank/DDBJ databases">
        <authorList>
            <person name="Szabo G."/>
        </authorList>
    </citation>
    <scope>NUCLEOTIDE SEQUENCE</scope>
    <source>
        <strain evidence="9">MYVALT</strain>
    </source>
</reference>
<dbReference type="InterPro" id="IPR000887">
    <property type="entry name" value="Aldlse_KDPG_KHG"/>
</dbReference>
<name>A0A916JSK0_9BURK</name>
<evidence type="ECO:0000256" key="6">
    <source>
        <dbReference type="ARBA" id="ARBA00023239"/>
    </source>
</evidence>
<dbReference type="Proteomes" id="UP000693996">
    <property type="component" value="Chromosome"/>
</dbReference>
<dbReference type="PANTHER" id="PTHR30246">
    <property type="entry name" value="2-KETO-3-DEOXY-6-PHOSPHOGLUCONATE ALDOLASE"/>
    <property type="match status" value="1"/>
</dbReference>
<comment type="subunit">
    <text evidence="4">Homotrimer.</text>
</comment>
<evidence type="ECO:0000313" key="9">
    <source>
        <dbReference type="EMBL" id="CAG7599871.1"/>
    </source>
</evidence>
<evidence type="ECO:0000256" key="1">
    <source>
        <dbReference type="ARBA" id="ARBA00000654"/>
    </source>
</evidence>
<dbReference type="Gene3D" id="3.20.20.70">
    <property type="entry name" value="Aldolase class I"/>
    <property type="match status" value="1"/>
</dbReference>
<dbReference type="InterPro" id="IPR031338">
    <property type="entry name" value="KDPG/KHG_AS_2"/>
</dbReference>
<dbReference type="InterPro" id="IPR013785">
    <property type="entry name" value="Aldolase_TIM"/>
</dbReference>
<dbReference type="PANTHER" id="PTHR30246:SF1">
    <property type="entry name" value="2-DEHYDRO-3-DEOXY-6-PHOSPHOGALACTONATE ALDOLASE-RELATED"/>
    <property type="match status" value="1"/>
</dbReference>
<dbReference type="EC" id="4.1.2.14" evidence="5"/>
<dbReference type="GO" id="GO:0008675">
    <property type="term" value="F:2-dehydro-3-deoxy-phosphogluconate aldolase activity"/>
    <property type="evidence" value="ECO:0007669"/>
    <property type="project" value="UniProtKB-EC"/>
</dbReference>
<evidence type="ECO:0000256" key="3">
    <source>
        <dbReference type="ARBA" id="ARBA00006906"/>
    </source>
</evidence>
<dbReference type="AlphaFoldDB" id="A0A916JSK0"/>
<dbReference type="KEGG" id="vtr:MYVALT_F_00560"/>
<dbReference type="PROSITE" id="PS00160">
    <property type="entry name" value="ALDOLASE_KDPG_KHG_2"/>
    <property type="match status" value="1"/>
</dbReference>
<dbReference type="CDD" id="cd00452">
    <property type="entry name" value="KDPG_aldolase"/>
    <property type="match status" value="1"/>
</dbReference>
<keyword evidence="7" id="KW-0704">Schiff base</keyword>
<keyword evidence="8" id="KW-0119">Carbohydrate metabolism</keyword>
<comment type="catalytic activity">
    <reaction evidence="1">
        <text>2-dehydro-3-deoxy-6-phospho-D-gluconate = D-glyceraldehyde 3-phosphate + pyruvate</text>
        <dbReference type="Rhea" id="RHEA:17089"/>
        <dbReference type="ChEBI" id="CHEBI:15361"/>
        <dbReference type="ChEBI" id="CHEBI:57569"/>
        <dbReference type="ChEBI" id="CHEBI:59776"/>
        <dbReference type="EC" id="4.1.2.14"/>
    </reaction>
</comment>
<evidence type="ECO:0000256" key="5">
    <source>
        <dbReference type="ARBA" id="ARBA00013063"/>
    </source>
</evidence>
<sequence>MGKLQMKSISEIVQIGPVIPVLTLESVEQGEKVVNALYKGGVKVLEITLRTSAGLQAIKCASQFSSDIVVGVGTLTTAVQVEEAKRAGATFGVSPGLTRDLHWAAKDIGLPLLPGVMTPSDILIALSLGYDIVKFFPAQLAGGLDMLRAFSDPFPMLRFCPTGGITQELAGSFLSLPNVACIGGSWLTPKEAMTAQNWGEVTRLACAASQLAQHKT</sequence>
<dbReference type="SUPFAM" id="SSF51569">
    <property type="entry name" value="Aldolase"/>
    <property type="match status" value="1"/>
</dbReference>
<accession>A0A916JSK0</accession>
<comment type="pathway">
    <text evidence="2">Carbohydrate acid metabolism; 2-dehydro-3-deoxy-D-gluconate degradation; D-glyceraldehyde 3-phosphate and pyruvate from 2-dehydro-3-deoxy-D-gluconate: step 2/2.</text>
</comment>
<comment type="similarity">
    <text evidence="3">Belongs to the KHG/KDPG aldolase family.</text>
</comment>
<evidence type="ECO:0000256" key="2">
    <source>
        <dbReference type="ARBA" id="ARBA00004736"/>
    </source>
</evidence>